<dbReference type="InterPro" id="IPR016181">
    <property type="entry name" value="Acyl_CoA_acyltransferase"/>
</dbReference>
<dbReference type="CDD" id="cd04301">
    <property type="entry name" value="NAT_SF"/>
    <property type="match status" value="1"/>
</dbReference>
<gene>
    <name evidence="2" type="ORF">ACFOVU_05655</name>
</gene>
<evidence type="ECO:0000313" key="2">
    <source>
        <dbReference type="EMBL" id="MFC3995387.1"/>
    </source>
</evidence>
<dbReference type="PROSITE" id="PS51186">
    <property type="entry name" value="GNAT"/>
    <property type="match status" value="1"/>
</dbReference>
<dbReference type="Pfam" id="PF00583">
    <property type="entry name" value="Acetyltransf_1"/>
    <property type="match status" value="1"/>
</dbReference>
<reference evidence="3" key="1">
    <citation type="journal article" date="2019" name="Int. J. Syst. Evol. Microbiol.">
        <title>The Global Catalogue of Microorganisms (GCM) 10K type strain sequencing project: providing services to taxonomists for standard genome sequencing and annotation.</title>
        <authorList>
            <consortium name="The Broad Institute Genomics Platform"/>
            <consortium name="The Broad Institute Genome Sequencing Center for Infectious Disease"/>
            <person name="Wu L."/>
            <person name="Ma J."/>
        </authorList>
    </citation>
    <scope>NUCLEOTIDE SEQUENCE [LARGE SCALE GENOMIC DNA]</scope>
    <source>
        <strain evidence="3">TBRC 1826</strain>
    </source>
</reference>
<keyword evidence="2" id="KW-0808">Transferase</keyword>
<evidence type="ECO:0000259" key="1">
    <source>
        <dbReference type="PROSITE" id="PS51186"/>
    </source>
</evidence>
<dbReference type="Proteomes" id="UP001595847">
    <property type="component" value="Unassembled WGS sequence"/>
</dbReference>
<name>A0ABV8FHT6_9ACTN</name>
<keyword evidence="3" id="KW-1185">Reference proteome</keyword>
<dbReference type="InterPro" id="IPR000182">
    <property type="entry name" value="GNAT_dom"/>
</dbReference>
<dbReference type="RefSeq" id="WP_378530454.1">
    <property type="nucleotide sequence ID" value="NZ_JBHSBH010000004.1"/>
</dbReference>
<dbReference type="Gene3D" id="3.40.630.30">
    <property type="match status" value="1"/>
</dbReference>
<dbReference type="EMBL" id="JBHSBH010000004">
    <property type="protein sequence ID" value="MFC3995387.1"/>
    <property type="molecule type" value="Genomic_DNA"/>
</dbReference>
<protein>
    <submittedName>
        <fullName evidence="2">GNAT family N-acetyltransferase</fullName>
        <ecNumber evidence="2">2.3.1.-</ecNumber>
    </submittedName>
</protein>
<keyword evidence="2" id="KW-0012">Acyltransferase</keyword>
<proteinExistence type="predicted"/>
<accession>A0ABV8FHT6</accession>
<dbReference type="EC" id="2.3.1.-" evidence="2"/>
<evidence type="ECO:0000313" key="3">
    <source>
        <dbReference type="Proteomes" id="UP001595847"/>
    </source>
</evidence>
<dbReference type="SUPFAM" id="SSF55729">
    <property type="entry name" value="Acyl-CoA N-acyltransferases (Nat)"/>
    <property type="match status" value="1"/>
</dbReference>
<organism evidence="2 3">
    <name type="scientific">Nocardiopsis sediminis</name>
    <dbReference type="NCBI Taxonomy" id="1778267"/>
    <lineage>
        <taxon>Bacteria</taxon>
        <taxon>Bacillati</taxon>
        <taxon>Actinomycetota</taxon>
        <taxon>Actinomycetes</taxon>
        <taxon>Streptosporangiales</taxon>
        <taxon>Nocardiopsidaceae</taxon>
        <taxon>Nocardiopsis</taxon>
    </lineage>
</organism>
<sequence length="175" mass="18111">MAAAPLRIHERIGLLRLDGAAPDVAEARAAVLRLRLAPGQRAFTADAAANLPRADADPGRTPFAVLRRGVPVGFGIIDRRVTPGIATGDPGDAVMLRAFYVAPEWQGQGIGRAACMALGPLVGGIAPEAREVLVTAAESNHAALRAYRAGGFAPTGRQVVTADAAVQLVLRRPVG</sequence>
<dbReference type="GO" id="GO:0016746">
    <property type="term" value="F:acyltransferase activity"/>
    <property type="evidence" value="ECO:0007669"/>
    <property type="project" value="UniProtKB-KW"/>
</dbReference>
<feature type="domain" description="N-acetyltransferase" evidence="1">
    <location>
        <begin position="22"/>
        <end position="173"/>
    </location>
</feature>
<comment type="caution">
    <text evidence="2">The sequence shown here is derived from an EMBL/GenBank/DDBJ whole genome shotgun (WGS) entry which is preliminary data.</text>
</comment>